<accession>A0A9P5XT04</accession>
<proteinExistence type="predicted"/>
<dbReference type="EMBL" id="MU150389">
    <property type="protein sequence ID" value="KAF9457038.1"/>
    <property type="molecule type" value="Genomic_DNA"/>
</dbReference>
<dbReference type="InterPro" id="IPR032675">
    <property type="entry name" value="LRR_dom_sf"/>
</dbReference>
<dbReference type="Proteomes" id="UP000807353">
    <property type="component" value="Unassembled WGS sequence"/>
</dbReference>
<reference evidence="1" key="1">
    <citation type="submission" date="2020-11" db="EMBL/GenBank/DDBJ databases">
        <authorList>
            <consortium name="DOE Joint Genome Institute"/>
            <person name="Ahrendt S."/>
            <person name="Riley R."/>
            <person name="Andreopoulos W."/>
            <person name="Labutti K."/>
            <person name="Pangilinan J."/>
            <person name="Ruiz-Duenas F.J."/>
            <person name="Barrasa J.M."/>
            <person name="Sanchez-Garcia M."/>
            <person name="Camarero S."/>
            <person name="Miyauchi S."/>
            <person name="Serrano A."/>
            <person name="Linde D."/>
            <person name="Babiker R."/>
            <person name="Drula E."/>
            <person name="Ayuso-Fernandez I."/>
            <person name="Pacheco R."/>
            <person name="Padilla G."/>
            <person name="Ferreira P."/>
            <person name="Barriuso J."/>
            <person name="Kellner H."/>
            <person name="Castanera R."/>
            <person name="Alfaro M."/>
            <person name="Ramirez L."/>
            <person name="Pisabarro A.G."/>
            <person name="Kuo A."/>
            <person name="Tritt A."/>
            <person name="Lipzen A."/>
            <person name="He G."/>
            <person name="Yan M."/>
            <person name="Ng V."/>
            <person name="Cullen D."/>
            <person name="Martin F."/>
            <person name="Rosso M.-N."/>
            <person name="Henrissat B."/>
            <person name="Hibbett D."/>
            <person name="Martinez A.T."/>
            <person name="Grigoriev I.V."/>
        </authorList>
    </citation>
    <scope>NUCLEOTIDE SEQUENCE</scope>
    <source>
        <strain evidence="1">CBS 247.69</strain>
    </source>
</reference>
<protein>
    <submittedName>
        <fullName evidence="1">Uncharacterized protein</fullName>
    </submittedName>
</protein>
<evidence type="ECO:0000313" key="2">
    <source>
        <dbReference type="Proteomes" id="UP000807353"/>
    </source>
</evidence>
<sequence length="326" mass="36241">MDTLLSLSKGSFRHLEDLSLHHVYPGFQSSSALGTHGSQRFGSLQRLAISGNCSVTPYILHFPLFQLTELSITGCMVTPTITHYILQQCTSLTVGHFSIRKSVSGAFDYRPSGRVRSPLKSLTLALYLILDWDLFLVPLVLPSLVSFTNADYSDAPTSLSPVFSRAMRSLIIRSNCSLESLCLSPHAVANIDFSYPEVTALLQKIPTLEILVLRGNIMEPDLIRLVHELLPQLRVIDWRVRPDGLHTFLDLLEHYLADTSMLKRFPAAVNIICEHHNDMSSVRARYAKNYKVFKDAGICITVLDTLGNDMRRWGGLGGGESVLAGQ</sequence>
<dbReference type="AlphaFoldDB" id="A0A9P5XT04"/>
<keyword evidence="2" id="KW-1185">Reference proteome</keyword>
<gene>
    <name evidence="1" type="ORF">BDZ94DRAFT_1314565</name>
</gene>
<comment type="caution">
    <text evidence="1">The sequence shown here is derived from an EMBL/GenBank/DDBJ whole genome shotgun (WGS) entry which is preliminary data.</text>
</comment>
<evidence type="ECO:0000313" key="1">
    <source>
        <dbReference type="EMBL" id="KAF9457038.1"/>
    </source>
</evidence>
<name>A0A9P5XT04_9AGAR</name>
<dbReference type="Gene3D" id="3.80.10.10">
    <property type="entry name" value="Ribonuclease Inhibitor"/>
    <property type="match status" value="1"/>
</dbReference>
<dbReference type="SUPFAM" id="SSF52047">
    <property type="entry name" value="RNI-like"/>
    <property type="match status" value="1"/>
</dbReference>
<organism evidence="1 2">
    <name type="scientific">Collybia nuda</name>
    <dbReference type="NCBI Taxonomy" id="64659"/>
    <lineage>
        <taxon>Eukaryota</taxon>
        <taxon>Fungi</taxon>
        <taxon>Dikarya</taxon>
        <taxon>Basidiomycota</taxon>
        <taxon>Agaricomycotina</taxon>
        <taxon>Agaricomycetes</taxon>
        <taxon>Agaricomycetidae</taxon>
        <taxon>Agaricales</taxon>
        <taxon>Tricholomatineae</taxon>
        <taxon>Clitocybaceae</taxon>
        <taxon>Collybia</taxon>
    </lineage>
</organism>